<evidence type="ECO:0000256" key="7">
    <source>
        <dbReference type="ARBA" id="ARBA00022723"/>
    </source>
</evidence>
<evidence type="ECO:0000313" key="12">
    <source>
        <dbReference type="Proteomes" id="UP000678499"/>
    </source>
</evidence>
<dbReference type="AlphaFoldDB" id="A0A7R9GAP3"/>
<dbReference type="InterPro" id="IPR002755">
    <property type="entry name" value="DNA_primase_S"/>
</dbReference>
<evidence type="ECO:0000256" key="10">
    <source>
        <dbReference type="RuleBase" id="RU003514"/>
    </source>
</evidence>
<evidence type="ECO:0000256" key="2">
    <source>
        <dbReference type="ARBA" id="ARBA00022478"/>
    </source>
</evidence>
<keyword evidence="3 10" id="KW-0639">Primosome</keyword>
<evidence type="ECO:0000256" key="9">
    <source>
        <dbReference type="ARBA" id="ARBA00023163"/>
    </source>
</evidence>
<dbReference type="EMBL" id="CAJPEX010000202">
    <property type="protein sequence ID" value="CAG0914240.1"/>
    <property type="molecule type" value="Genomic_DNA"/>
</dbReference>
<organism evidence="11">
    <name type="scientific">Notodromas monacha</name>
    <dbReference type="NCBI Taxonomy" id="399045"/>
    <lineage>
        <taxon>Eukaryota</taxon>
        <taxon>Metazoa</taxon>
        <taxon>Ecdysozoa</taxon>
        <taxon>Arthropoda</taxon>
        <taxon>Crustacea</taxon>
        <taxon>Oligostraca</taxon>
        <taxon>Ostracoda</taxon>
        <taxon>Podocopa</taxon>
        <taxon>Podocopida</taxon>
        <taxon>Cypridocopina</taxon>
        <taxon>Cypridoidea</taxon>
        <taxon>Cyprididae</taxon>
        <taxon>Notodromas</taxon>
    </lineage>
</organism>
<evidence type="ECO:0000256" key="6">
    <source>
        <dbReference type="ARBA" id="ARBA00022705"/>
    </source>
</evidence>
<reference evidence="11" key="1">
    <citation type="submission" date="2020-11" db="EMBL/GenBank/DDBJ databases">
        <authorList>
            <person name="Tran Van P."/>
        </authorList>
    </citation>
    <scope>NUCLEOTIDE SEQUENCE</scope>
</reference>
<dbReference type="GO" id="GO:0005658">
    <property type="term" value="C:alpha DNA polymerase:primase complex"/>
    <property type="evidence" value="ECO:0007669"/>
    <property type="project" value="UniProtKB-ARBA"/>
</dbReference>
<gene>
    <name evidence="11" type="ORF">NMOB1V02_LOCUS1943</name>
</gene>
<evidence type="ECO:0000256" key="4">
    <source>
        <dbReference type="ARBA" id="ARBA00022679"/>
    </source>
</evidence>
<keyword evidence="8" id="KW-0862">Zinc</keyword>
<sequence length="408" mass="47312">MATDEFLREYYKRFFPFDLYYRWMSYGNVEPWRFANREFAYGLPGDIFVRYRSFFDAAEMKADVVKTCPERIDIGPIYNNLPKHHNTNPLTPRERELCFDIDLSDYDDVRSCCSGAKICEKCWKLMAVAVKTIDRALRDDFGFQHLLWVFSGRRGVHCWVGDEVARQLDSTGRSAVAEYLTVVRGGAEKCKKVILPESKPIHPLISNSLKIIDSYFTKICLIDQDLLHTEAQALSILNLVGDEKLKNEMVVEVNRQCRSEEKWQAMEEVLDATMKKKTNRKFSNCLKEIKLQFLYPRLDINVTKGFNHLLKAPFCIHPGTKRVCVPFNPESVDSFTPEDVPLLDKLISERTYSSSEGTENKAAKLNNKAYYRDTSLAASIDVFEKFVLNMESSWRGKLKEIDDQRMEF</sequence>
<evidence type="ECO:0000256" key="3">
    <source>
        <dbReference type="ARBA" id="ARBA00022515"/>
    </source>
</evidence>
<accession>A0A7R9GAP3</accession>
<keyword evidence="2 10" id="KW-0240">DNA-directed RNA polymerase</keyword>
<keyword evidence="5" id="KW-0548">Nucleotidyltransferase</keyword>
<keyword evidence="9" id="KW-0804">Transcription</keyword>
<name>A0A7R9GAP3_9CRUS</name>
<protein>
    <recommendedName>
        <fullName evidence="10">DNA primase</fullName>
        <ecNumber evidence="10">2.7.7.-</ecNumber>
    </recommendedName>
</protein>
<dbReference type="SUPFAM" id="SSF56747">
    <property type="entry name" value="Prim-pol domain"/>
    <property type="match status" value="1"/>
</dbReference>
<keyword evidence="6 10" id="KW-0235">DNA replication</keyword>
<dbReference type="OrthoDB" id="19606at2759"/>
<dbReference type="Pfam" id="PF01896">
    <property type="entry name" value="DNA_primase_S"/>
    <property type="match status" value="1"/>
</dbReference>
<dbReference type="PANTHER" id="PTHR10536">
    <property type="entry name" value="DNA PRIMASE SMALL SUBUNIT"/>
    <property type="match status" value="1"/>
</dbReference>
<dbReference type="Gene3D" id="3.90.920.10">
    <property type="entry name" value="DNA primase, PRIM domain"/>
    <property type="match status" value="1"/>
</dbReference>
<dbReference type="CDD" id="cd04860">
    <property type="entry name" value="AE_Prim_S"/>
    <property type="match status" value="1"/>
</dbReference>
<evidence type="ECO:0000256" key="1">
    <source>
        <dbReference type="ARBA" id="ARBA00009762"/>
    </source>
</evidence>
<dbReference type="GO" id="GO:0046872">
    <property type="term" value="F:metal ion binding"/>
    <property type="evidence" value="ECO:0007669"/>
    <property type="project" value="UniProtKB-KW"/>
</dbReference>
<dbReference type="FunFam" id="3.90.920.10:FF:000003">
    <property type="entry name" value="DNA primase"/>
    <property type="match status" value="1"/>
</dbReference>
<dbReference type="GO" id="GO:0003899">
    <property type="term" value="F:DNA-directed RNA polymerase activity"/>
    <property type="evidence" value="ECO:0007669"/>
    <property type="project" value="InterPro"/>
</dbReference>
<proteinExistence type="inferred from homology"/>
<dbReference type="EC" id="2.7.7.-" evidence="10"/>
<keyword evidence="4 10" id="KW-0808">Transferase</keyword>
<keyword evidence="7" id="KW-0479">Metal-binding</keyword>
<dbReference type="NCBIfam" id="TIGR00335">
    <property type="entry name" value="primase_sml"/>
    <property type="match status" value="1"/>
</dbReference>
<dbReference type="GO" id="GO:0006269">
    <property type="term" value="P:DNA replication, synthesis of primer"/>
    <property type="evidence" value="ECO:0007669"/>
    <property type="project" value="UniProtKB-KW"/>
</dbReference>
<comment type="similarity">
    <text evidence="1 10">Belongs to the eukaryotic-type primase small subunit family.</text>
</comment>
<dbReference type="Proteomes" id="UP000678499">
    <property type="component" value="Unassembled WGS sequence"/>
</dbReference>
<dbReference type="InterPro" id="IPR014052">
    <property type="entry name" value="DNA_primase_ssu_euk/arc"/>
</dbReference>
<dbReference type="EMBL" id="OA882239">
    <property type="protein sequence ID" value="CAD7274088.1"/>
    <property type="molecule type" value="Genomic_DNA"/>
</dbReference>
<keyword evidence="12" id="KW-1185">Reference proteome</keyword>
<evidence type="ECO:0000256" key="8">
    <source>
        <dbReference type="ARBA" id="ARBA00022833"/>
    </source>
</evidence>
<evidence type="ECO:0000256" key="5">
    <source>
        <dbReference type="ARBA" id="ARBA00022695"/>
    </source>
</evidence>
<evidence type="ECO:0000313" key="11">
    <source>
        <dbReference type="EMBL" id="CAD7274088.1"/>
    </source>
</evidence>